<evidence type="ECO:0000256" key="8">
    <source>
        <dbReference type="ARBA" id="ARBA00022771"/>
    </source>
</evidence>
<keyword evidence="11 19" id="KW-1133">Transmembrane helix</keyword>
<evidence type="ECO:0000259" key="21">
    <source>
        <dbReference type="PROSITE" id="PS50089"/>
    </source>
</evidence>
<evidence type="ECO:0000256" key="14">
    <source>
        <dbReference type="ARBA" id="ARBA00024209"/>
    </source>
</evidence>
<feature type="region of interest" description="Disordered" evidence="18">
    <location>
        <begin position="257"/>
        <end position="289"/>
    </location>
</feature>
<organism evidence="22 23">
    <name type="scientific">Eucalyptus globulus</name>
    <name type="common">Tasmanian blue gum</name>
    <dbReference type="NCBI Taxonomy" id="34317"/>
    <lineage>
        <taxon>Eukaryota</taxon>
        <taxon>Viridiplantae</taxon>
        <taxon>Streptophyta</taxon>
        <taxon>Embryophyta</taxon>
        <taxon>Tracheophyta</taxon>
        <taxon>Spermatophyta</taxon>
        <taxon>Magnoliopsida</taxon>
        <taxon>eudicotyledons</taxon>
        <taxon>Gunneridae</taxon>
        <taxon>Pentapetalae</taxon>
        <taxon>rosids</taxon>
        <taxon>malvids</taxon>
        <taxon>Myrtales</taxon>
        <taxon>Myrtaceae</taxon>
        <taxon>Myrtoideae</taxon>
        <taxon>Eucalypteae</taxon>
        <taxon>Eucalyptus</taxon>
    </lineage>
</organism>
<dbReference type="InterPro" id="IPR001841">
    <property type="entry name" value="Znf_RING"/>
</dbReference>
<evidence type="ECO:0000256" key="3">
    <source>
        <dbReference type="ARBA" id="ARBA00004906"/>
    </source>
</evidence>
<evidence type="ECO:0000256" key="17">
    <source>
        <dbReference type="PROSITE-ProRule" id="PRU00175"/>
    </source>
</evidence>
<keyword evidence="10" id="KW-0862">Zinc</keyword>
<reference evidence="22 23" key="1">
    <citation type="submission" date="2024-11" db="EMBL/GenBank/DDBJ databases">
        <title>Chromosome-level genome assembly of Eucalyptus globulus Labill. provides insights into its genome evolution.</title>
        <authorList>
            <person name="Li X."/>
        </authorList>
    </citation>
    <scope>NUCLEOTIDE SEQUENCE [LARGE SCALE GENOMIC DNA]</scope>
    <source>
        <strain evidence="22">CL2024</strain>
        <tissue evidence="22">Fresh tender leaves</tissue>
    </source>
</reference>
<comment type="catalytic activity">
    <reaction evidence="1">
        <text>S-ubiquitinyl-[E2 ubiquitin-conjugating enzyme]-L-cysteine + [acceptor protein]-L-lysine = [E2 ubiquitin-conjugating enzyme]-L-cysteine + N(6)-ubiquitinyl-[acceptor protein]-L-lysine.</text>
        <dbReference type="EC" id="2.3.2.27"/>
    </reaction>
</comment>
<comment type="caution">
    <text evidence="22">The sequence shown here is derived from an EMBL/GenBank/DDBJ whole genome shotgun (WGS) entry which is preliminary data.</text>
</comment>
<dbReference type="InterPro" id="IPR025287">
    <property type="entry name" value="WAK_GUB"/>
</dbReference>
<evidence type="ECO:0000256" key="15">
    <source>
        <dbReference type="ARBA" id="ARBA00047899"/>
    </source>
</evidence>
<feature type="compositionally biased region" description="Low complexity" evidence="18">
    <location>
        <begin position="268"/>
        <end position="286"/>
    </location>
</feature>
<gene>
    <name evidence="22" type="ORF">ACJRO7_019789</name>
</gene>
<evidence type="ECO:0000256" key="2">
    <source>
        <dbReference type="ARBA" id="ARBA00004167"/>
    </source>
</evidence>
<evidence type="ECO:0000256" key="11">
    <source>
        <dbReference type="ARBA" id="ARBA00022989"/>
    </source>
</evidence>
<keyword evidence="12 19" id="KW-0472">Membrane</keyword>
<dbReference type="PANTHER" id="PTHR46279">
    <property type="entry name" value="RING/U-BOX SUPERFAMILY PROTEIN"/>
    <property type="match status" value="1"/>
</dbReference>
<comment type="subcellular location">
    <subcellularLocation>
        <location evidence="2">Membrane</location>
        <topology evidence="2">Single-pass membrane protein</topology>
    </subcellularLocation>
</comment>
<evidence type="ECO:0000256" key="4">
    <source>
        <dbReference type="ARBA" id="ARBA00022679"/>
    </source>
</evidence>
<comment type="similarity">
    <text evidence="14">Belongs to the RING-type zinc finger family. ATL subfamily.</text>
</comment>
<dbReference type="GO" id="GO:0061630">
    <property type="term" value="F:ubiquitin protein ligase activity"/>
    <property type="evidence" value="ECO:0007669"/>
    <property type="project" value="UniProtKB-EC"/>
</dbReference>
<dbReference type="GO" id="GO:0008270">
    <property type="term" value="F:zinc ion binding"/>
    <property type="evidence" value="ECO:0007669"/>
    <property type="project" value="UniProtKB-KW"/>
</dbReference>
<dbReference type="EMBL" id="JBJKBG010000005">
    <property type="protein sequence ID" value="KAL3738315.1"/>
    <property type="molecule type" value="Genomic_DNA"/>
</dbReference>
<dbReference type="PANTHER" id="PTHR46279:SF31">
    <property type="entry name" value="RING-H2 FINGER PROTEIN ATL20-LIKE ISOFORM X1"/>
    <property type="match status" value="1"/>
</dbReference>
<evidence type="ECO:0000313" key="23">
    <source>
        <dbReference type="Proteomes" id="UP001634007"/>
    </source>
</evidence>
<dbReference type="Pfam" id="PF14380">
    <property type="entry name" value="WAK_assoc"/>
    <property type="match status" value="1"/>
</dbReference>
<dbReference type="InterPro" id="IPR013083">
    <property type="entry name" value="Znf_RING/FYVE/PHD"/>
</dbReference>
<dbReference type="InterPro" id="IPR032872">
    <property type="entry name" value="WAK_assoc_C"/>
</dbReference>
<sequence>MAPSVHFFSLFLALSLHVSANNPNDICPVSFCGPGGPEIRFPFRANDSYLERCGYPGFNLSCNTQGQAILQLPNSQDFIVDLVDYKEQYIVLKDPGNCLAKRLQHLTLSSSVFSAQEYGNFTFADCVIDLSGLGFERVDCLSDGQHTVYVAAPGAFPNYFSFISRRTWTVSVPVARQYPTDVTKSVVLKWDAPDCRSCEKSGGKCGFKGSAGSDVGCFVKHGLSKRAKLGIILGILLPLLLCISGLAFYLSSRGRVSEQRDPHDQPPNSNNGESNISNITSPSSSSRETRHASYGVAGIDLVTIESYPKIQVDDDGQVPRPNDTICAICLSEYQSKETLRTIPKCGHYFHAQCIDQWLGRNASCPLCRDHKAYMSSDSLTSSN</sequence>
<keyword evidence="5 19" id="KW-0812">Transmembrane</keyword>
<dbReference type="Pfam" id="PF13639">
    <property type="entry name" value="zf-RING_2"/>
    <property type="match status" value="1"/>
</dbReference>
<evidence type="ECO:0000256" key="19">
    <source>
        <dbReference type="SAM" id="Phobius"/>
    </source>
</evidence>
<comment type="pathway">
    <text evidence="3">Protein modification; protein ubiquitination.</text>
</comment>
<dbReference type="SUPFAM" id="SSF57850">
    <property type="entry name" value="RING/U-box"/>
    <property type="match status" value="1"/>
</dbReference>
<keyword evidence="7 20" id="KW-0732">Signal</keyword>
<dbReference type="GO" id="GO:0016020">
    <property type="term" value="C:membrane"/>
    <property type="evidence" value="ECO:0007669"/>
    <property type="project" value="UniProtKB-SubCell"/>
</dbReference>
<comment type="catalytic activity">
    <reaction evidence="15">
        <text>L-threonyl-[protein] + ATP = O-phospho-L-threonyl-[protein] + ADP + H(+)</text>
        <dbReference type="Rhea" id="RHEA:46608"/>
        <dbReference type="Rhea" id="RHEA-COMP:11060"/>
        <dbReference type="Rhea" id="RHEA-COMP:11605"/>
        <dbReference type="ChEBI" id="CHEBI:15378"/>
        <dbReference type="ChEBI" id="CHEBI:30013"/>
        <dbReference type="ChEBI" id="CHEBI:30616"/>
        <dbReference type="ChEBI" id="CHEBI:61977"/>
        <dbReference type="ChEBI" id="CHEBI:456216"/>
        <dbReference type="EC" id="2.7.11.1"/>
    </reaction>
</comment>
<keyword evidence="6" id="KW-0479">Metal-binding</keyword>
<evidence type="ECO:0000256" key="5">
    <source>
        <dbReference type="ARBA" id="ARBA00022692"/>
    </source>
</evidence>
<feature type="chain" id="PRO_5044829900" description="RING-type domain-containing protein" evidence="20">
    <location>
        <begin position="21"/>
        <end position="383"/>
    </location>
</feature>
<evidence type="ECO:0000256" key="12">
    <source>
        <dbReference type="ARBA" id="ARBA00023136"/>
    </source>
</evidence>
<dbReference type="GO" id="GO:0004674">
    <property type="term" value="F:protein serine/threonine kinase activity"/>
    <property type="evidence" value="ECO:0007669"/>
    <property type="project" value="UniProtKB-KW"/>
</dbReference>
<evidence type="ECO:0000256" key="10">
    <source>
        <dbReference type="ARBA" id="ARBA00022833"/>
    </source>
</evidence>
<keyword evidence="9" id="KW-0833">Ubl conjugation pathway</keyword>
<keyword evidence="23" id="KW-1185">Reference proteome</keyword>
<comment type="catalytic activity">
    <reaction evidence="16">
        <text>L-seryl-[protein] + ATP = O-phospho-L-seryl-[protein] + ADP + H(+)</text>
        <dbReference type="Rhea" id="RHEA:17989"/>
        <dbReference type="Rhea" id="RHEA-COMP:9863"/>
        <dbReference type="Rhea" id="RHEA-COMP:11604"/>
        <dbReference type="ChEBI" id="CHEBI:15378"/>
        <dbReference type="ChEBI" id="CHEBI:29999"/>
        <dbReference type="ChEBI" id="CHEBI:30616"/>
        <dbReference type="ChEBI" id="CHEBI:83421"/>
        <dbReference type="ChEBI" id="CHEBI:456216"/>
        <dbReference type="EC" id="2.7.11.1"/>
    </reaction>
</comment>
<dbReference type="InterPro" id="IPR046948">
    <property type="entry name" value="ATL20-22-like"/>
</dbReference>
<evidence type="ECO:0000256" key="16">
    <source>
        <dbReference type="ARBA" id="ARBA00048679"/>
    </source>
</evidence>
<dbReference type="PROSITE" id="PS50089">
    <property type="entry name" value="ZF_RING_2"/>
    <property type="match status" value="1"/>
</dbReference>
<keyword evidence="4" id="KW-0808">Transferase</keyword>
<dbReference type="Proteomes" id="UP001634007">
    <property type="component" value="Unassembled WGS sequence"/>
</dbReference>
<proteinExistence type="inferred from homology"/>
<feature type="signal peptide" evidence="20">
    <location>
        <begin position="1"/>
        <end position="20"/>
    </location>
</feature>
<evidence type="ECO:0000256" key="20">
    <source>
        <dbReference type="SAM" id="SignalP"/>
    </source>
</evidence>
<accession>A0ABD3KR70</accession>
<evidence type="ECO:0000256" key="7">
    <source>
        <dbReference type="ARBA" id="ARBA00022729"/>
    </source>
</evidence>
<dbReference type="AlphaFoldDB" id="A0ABD3KR70"/>
<evidence type="ECO:0000313" key="22">
    <source>
        <dbReference type="EMBL" id="KAL3738315.1"/>
    </source>
</evidence>
<evidence type="ECO:0000256" key="6">
    <source>
        <dbReference type="ARBA" id="ARBA00022723"/>
    </source>
</evidence>
<dbReference type="Gene3D" id="3.30.40.10">
    <property type="entry name" value="Zinc/RING finger domain, C3HC4 (zinc finger)"/>
    <property type="match status" value="1"/>
</dbReference>
<evidence type="ECO:0000256" key="1">
    <source>
        <dbReference type="ARBA" id="ARBA00000900"/>
    </source>
</evidence>
<keyword evidence="8 17" id="KW-0863">Zinc-finger</keyword>
<feature type="domain" description="RING-type" evidence="21">
    <location>
        <begin position="326"/>
        <end position="368"/>
    </location>
</feature>
<evidence type="ECO:0000256" key="18">
    <source>
        <dbReference type="SAM" id="MobiDB-lite"/>
    </source>
</evidence>
<dbReference type="Pfam" id="PF13947">
    <property type="entry name" value="GUB_WAK_bind"/>
    <property type="match status" value="1"/>
</dbReference>
<dbReference type="SMART" id="SM00184">
    <property type="entry name" value="RING"/>
    <property type="match status" value="1"/>
</dbReference>
<protein>
    <recommendedName>
        <fullName evidence="21">RING-type domain-containing protein</fullName>
    </recommendedName>
</protein>
<evidence type="ECO:0000256" key="9">
    <source>
        <dbReference type="ARBA" id="ARBA00022786"/>
    </source>
</evidence>
<dbReference type="CDD" id="cd16461">
    <property type="entry name" value="RING-H2_EL5-like"/>
    <property type="match status" value="1"/>
</dbReference>
<keyword evidence="13" id="KW-0325">Glycoprotein</keyword>
<feature type="transmembrane region" description="Helical" evidence="19">
    <location>
        <begin position="229"/>
        <end position="250"/>
    </location>
</feature>
<name>A0ABD3KR70_EUCGL</name>
<evidence type="ECO:0000256" key="13">
    <source>
        <dbReference type="ARBA" id="ARBA00023180"/>
    </source>
</evidence>